<sequence>MSQVQNKNTKGRRNEEKIEQLSSELFHSSQVFSITWRGISPMSIPNIDVKVKSLFDSHRKSTFYYYHPRVQRSYKTIGSNSHVAEWPIRTSRYRTRRLLGSTELLTEDATVQA</sequence>
<protein>
    <submittedName>
        <fullName evidence="1">Uncharacterized protein</fullName>
    </submittedName>
</protein>
<accession>A0AA40KNS8</accession>
<gene>
    <name evidence="1" type="ORF">K0M31_004679</name>
</gene>
<dbReference type="AlphaFoldDB" id="A0AA40KNS8"/>
<evidence type="ECO:0000313" key="2">
    <source>
        <dbReference type="Proteomes" id="UP001177670"/>
    </source>
</evidence>
<dbReference type="EMBL" id="JAHYIQ010000013">
    <property type="protein sequence ID" value="KAK1127070.1"/>
    <property type="molecule type" value="Genomic_DNA"/>
</dbReference>
<reference evidence="1" key="1">
    <citation type="submission" date="2021-10" db="EMBL/GenBank/DDBJ databases">
        <title>Melipona bicolor Genome sequencing and assembly.</title>
        <authorList>
            <person name="Araujo N.S."/>
            <person name="Arias M.C."/>
        </authorList>
    </citation>
    <scope>NUCLEOTIDE SEQUENCE</scope>
    <source>
        <strain evidence="1">USP_2M_L1-L4_2017</strain>
        <tissue evidence="1">Whole body</tissue>
    </source>
</reference>
<organism evidence="1 2">
    <name type="scientific">Melipona bicolor</name>
    <dbReference type="NCBI Taxonomy" id="60889"/>
    <lineage>
        <taxon>Eukaryota</taxon>
        <taxon>Metazoa</taxon>
        <taxon>Ecdysozoa</taxon>
        <taxon>Arthropoda</taxon>
        <taxon>Hexapoda</taxon>
        <taxon>Insecta</taxon>
        <taxon>Pterygota</taxon>
        <taxon>Neoptera</taxon>
        <taxon>Endopterygota</taxon>
        <taxon>Hymenoptera</taxon>
        <taxon>Apocrita</taxon>
        <taxon>Aculeata</taxon>
        <taxon>Apoidea</taxon>
        <taxon>Anthophila</taxon>
        <taxon>Apidae</taxon>
        <taxon>Melipona</taxon>
    </lineage>
</organism>
<dbReference type="Proteomes" id="UP001177670">
    <property type="component" value="Unassembled WGS sequence"/>
</dbReference>
<evidence type="ECO:0000313" key="1">
    <source>
        <dbReference type="EMBL" id="KAK1127070.1"/>
    </source>
</evidence>
<comment type="caution">
    <text evidence="1">The sequence shown here is derived from an EMBL/GenBank/DDBJ whole genome shotgun (WGS) entry which is preliminary data.</text>
</comment>
<proteinExistence type="predicted"/>
<name>A0AA40KNS8_9HYME</name>
<keyword evidence="2" id="KW-1185">Reference proteome</keyword>